<dbReference type="Proteomes" id="UP000319771">
    <property type="component" value="Unassembled WGS sequence"/>
</dbReference>
<dbReference type="InterPro" id="IPR029068">
    <property type="entry name" value="Glyas_Bleomycin-R_OHBP_Dase"/>
</dbReference>
<dbReference type="Gene3D" id="3.10.180.10">
    <property type="entry name" value="2,3-Dihydroxybiphenyl 1,2-Dioxygenase, domain 1"/>
    <property type="match status" value="2"/>
</dbReference>
<dbReference type="PANTHER" id="PTHR33993">
    <property type="entry name" value="GLYOXALASE-RELATED"/>
    <property type="match status" value="1"/>
</dbReference>
<evidence type="ECO:0000313" key="2">
    <source>
        <dbReference type="EMBL" id="TMQ74024.1"/>
    </source>
</evidence>
<dbReference type="Pfam" id="PF00903">
    <property type="entry name" value="Glyoxalase"/>
    <property type="match status" value="2"/>
</dbReference>
<proteinExistence type="predicted"/>
<comment type="caution">
    <text evidence="2">The sequence shown here is derived from an EMBL/GenBank/DDBJ whole genome shotgun (WGS) entry which is preliminary data.</text>
</comment>
<sequence>MPTITRNAPGSFCWPELGTTDQTAAKTFYGALFGWTFTDHDTGPNGIYTIFQLGGRDAAALYTLRPDMMQAGVPPHWGSYVAVLSADEAAAKAKQLGGTVIMQPFDASENGRMAVIQDPIGATFSVWQANKHDGIGVAGEPGSLAWSQLNARQPAPAKQFYTQLFGWKAQDDPMPMGGTYTTLLNTGTPIGGIMPMPVDVPAQAPSHWLNYFASADVDASVKKATGLGGKALVPGRDIPGVGRFAVIQDPQGAVFAVVRFAT</sequence>
<dbReference type="AlphaFoldDB" id="A0A538UDQ0"/>
<name>A0A538UDQ0_UNCEI</name>
<organism evidence="2 3">
    <name type="scientific">Eiseniibacteriota bacterium</name>
    <dbReference type="NCBI Taxonomy" id="2212470"/>
    <lineage>
        <taxon>Bacteria</taxon>
        <taxon>Candidatus Eiseniibacteriota</taxon>
    </lineage>
</organism>
<accession>A0A538UDQ0</accession>
<dbReference type="CDD" id="cd07247">
    <property type="entry name" value="SgaA_N_like"/>
    <property type="match status" value="2"/>
</dbReference>
<dbReference type="PROSITE" id="PS51819">
    <property type="entry name" value="VOC"/>
    <property type="match status" value="2"/>
</dbReference>
<dbReference type="InterPro" id="IPR004360">
    <property type="entry name" value="Glyas_Fos-R_dOase_dom"/>
</dbReference>
<evidence type="ECO:0000259" key="1">
    <source>
        <dbReference type="PROSITE" id="PS51819"/>
    </source>
</evidence>
<gene>
    <name evidence="2" type="ORF">E6K81_01680</name>
</gene>
<feature type="domain" description="VOC" evidence="1">
    <location>
        <begin position="11"/>
        <end position="129"/>
    </location>
</feature>
<reference evidence="2 3" key="1">
    <citation type="journal article" date="2019" name="Nat. Microbiol.">
        <title>Mediterranean grassland soil C-N compound turnover is dependent on rainfall and depth, and is mediated by genomically divergent microorganisms.</title>
        <authorList>
            <person name="Diamond S."/>
            <person name="Andeer P.F."/>
            <person name="Li Z."/>
            <person name="Crits-Christoph A."/>
            <person name="Burstein D."/>
            <person name="Anantharaman K."/>
            <person name="Lane K.R."/>
            <person name="Thomas B.C."/>
            <person name="Pan C."/>
            <person name="Northen T.R."/>
            <person name="Banfield J.F."/>
        </authorList>
    </citation>
    <scope>NUCLEOTIDE SEQUENCE [LARGE SCALE GENOMIC DNA]</scope>
    <source>
        <strain evidence="2">WS_11</strain>
    </source>
</reference>
<dbReference type="InterPro" id="IPR037523">
    <property type="entry name" value="VOC_core"/>
</dbReference>
<evidence type="ECO:0000313" key="3">
    <source>
        <dbReference type="Proteomes" id="UP000319771"/>
    </source>
</evidence>
<feature type="domain" description="VOC" evidence="1">
    <location>
        <begin position="143"/>
        <end position="260"/>
    </location>
</feature>
<dbReference type="PANTHER" id="PTHR33993:SF14">
    <property type="entry name" value="GB|AAF24581.1"/>
    <property type="match status" value="1"/>
</dbReference>
<dbReference type="SUPFAM" id="SSF54593">
    <property type="entry name" value="Glyoxalase/Bleomycin resistance protein/Dihydroxybiphenyl dioxygenase"/>
    <property type="match status" value="2"/>
</dbReference>
<dbReference type="InterPro" id="IPR052164">
    <property type="entry name" value="Anthracycline_SecMetBiosynth"/>
</dbReference>
<protein>
    <submittedName>
        <fullName evidence="2">VOC family protein</fullName>
    </submittedName>
</protein>
<dbReference type="EMBL" id="VBPB01000021">
    <property type="protein sequence ID" value="TMQ74024.1"/>
    <property type="molecule type" value="Genomic_DNA"/>
</dbReference>